<evidence type="ECO:0000256" key="2">
    <source>
        <dbReference type="ARBA" id="ARBA00022617"/>
    </source>
</evidence>
<name>A0A840UKS7_9FIRM</name>
<dbReference type="Proteomes" id="UP000559117">
    <property type="component" value="Unassembled WGS sequence"/>
</dbReference>
<keyword evidence="2" id="KW-0408">Iron</keyword>
<dbReference type="SUPFAM" id="SSF82093">
    <property type="entry name" value="Heme chaperone CcmE"/>
    <property type="match status" value="1"/>
</dbReference>
<dbReference type="InterPro" id="IPR012340">
    <property type="entry name" value="NA-bd_OB-fold"/>
</dbReference>
<reference evidence="5 6" key="1">
    <citation type="submission" date="2020-08" db="EMBL/GenBank/DDBJ databases">
        <title>Genomic Encyclopedia of Type Strains, Phase IV (KMG-IV): sequencing the most valuable type-strain genomes for metagenomic binning, comparative biology and taxonomic classification.</title>
        <authorList>
            <person name="Goeker M."/>
        </authorList>
    </citation>
    <scope>NUCLEOTIDE SEQUENCE [LARGE SCALE GENOMIC DNA]</scope>
    <source>
        <strain evidence="5 6">DSM 24661</strain>
    </source>
</reference>
<accession>A0A840UKS7</accession>
<keyword evidence="6" id="KW-1185">Reference proteome</keyword>
<dbReference type="GO" id="GO:0005886">
    <property type="term" value="C:plasma membrane"/>
    <property type="evidence" value="ECO:0007669"/>
    <property type="project" value="InterPro"/>
</dbReference>
<comment type="caution">
    <text evidence="5">The sequence shown here is derived from an EMBL/GenBank/DDBJ whole genome shotgun (WGS) entry which is preliminary data.</text>
</comment>
<keyword evidence="2" id="KW-0479">Metal-binding</keyword>
<dbReference type="RefSeq" id="WP_183861127.1">
    <property type="nucleotide sequence ID" value="NZ_JACHFH010000015.1"/>
</dbReference>
<comment type="subcellular location">
    <subcellularLocation>
        <location evidence="1">Membrane</location>
    </subcellularLocation>
</comment>
<gene>
    <name evidence="5" type="ORF">HNR32_001455</name>
</gene>
<dbReference type="GO" id="GO:0020037">
    <property type="term" value="F:heme binding"/>
    <property type="evidence" value="ECO:0007669"/>
    <property type="project" value="InterPro"/>
</dbReference>
<keyword evidence="2" id="KW-0349">Heme</keyword>
<evidence type="ECO:0000256" key="4">
    <source>
        <dbReference type="ARBA" id="ARBA00023136"/>
    </source>
</evidence>
<sequence length="122" mass="13691">MKRRHVFILLVIIFFGGYTLLEFTSALNPYVGIAKAKASTASVQVKGELSKNKDSIYYDQQKQLHFILYDETGNHMNVVYSGTVPENFTHAKNIVIIGKMTNGVFQASKVLAKCPTKYQKGK</sequence>
<keyword evidence="4" id="KW-0472">Membrane</keyword>
<dbReference type="EMBL" id="JACHFH010000015">
    <property type="protein sequence ID" value="MBB5336307.1"/>
    <property type="molecule type" value="Genomic_DNA"/>
</dbReference>
<dbReference type="Pfam" id="PF03100">
    <property type="entry name" value="CcmE"/>
    <property type="match status" value="1"/>
</dbReference>
<dbReference type="AlphaFoldDB" id="A0A840UKS7"/>
<dbReference type="InterPro" id="IPR004329">
    <property type="entry name" value="CcmE"/>
</dbReference>
<evidence type="ECO:0000256" key="3">
    <source>
        <dbReference type="ARBA" id="ARBA00022748"/>
    </source>
</evidence>
<evidence type="ECO:0000313" key="5">
    <source>
        <dbReference type="EMBL" id="MBB5336307.1"/>
    </source>
</evidence>
<proteinExistence type="predicted"/>
<keyword evidence="3" id="KW-0201">Cytochrome c-type biogenesis</keyword>
<dbReference type="InterPro" id="IPR036127">
    <property type="entry name" value="CcmE-like_sf"/>
</dbReference>
<organism evidence="5 6">
    <name type="scientific">Pectinatus brassicae</name>
    <dbReference type="NCBI Taxonomy" id="862415"/>
    <lineage>
        <taxon>Bacteria</taxon>
        <taxon>Bacillati</taxon>
        <taxon>Bacillota</taxon>
        <taxon>Negativicutes</taxon>
        <taxon>Selenomonadales</taxon>
        <taxon>Selenomonadaceae</taxon>
        <taxon>Pectinatus</taxon>
    </lineage>
</organism>
<evidence type="ECO:0000256" key="1">
    <source>
        <dbReference type="ARBA" id="ARBA00004370"/>
    </source>
</evidence>
<dbReference type="Gene3D" id="2.40.50.140">
    <property type="entry name" value="Nucleic acid-binding proteins"/>
    <property type="match status" value="1"/>
</dbReference>
<protein>
    <submittedName>
        <fullName evidence="5">Cytochrome c-type biogenesis protein CcmE</fullName>
    </submittedName>
</protein>
<dbReference type="GO" id="GO:0017004">
    <property type="term" value="P:cytochrome complex assembly"/>
    <property type="evidence" value="ECO:0007669"/>
    <property type="project" value="UniProtKB-KW"/>
</dbReference>
<evidence type="ECO:0000313" key="6">
    <source>
        <dbReference type="Proteomes" id="UP000559117"/>
    </source>
</evidence>
<dbReference type="GO" id="GO:0017003">
    <property type="term" value="P:protein-heme linkage"/>
    <property type="evidence" value="ECO:0007669"/>
    <property type="project" value="InterPro"/>
</dbReference>